<dbReference type="AlphaFoldDB" id="A0A9D0ZC37"/>
<dbReference type="Proteomes" id="UP000886887">
    <property type="component" value="Unassembled WGS sequence"/>
</dbReference>
<evidence type="ECO:0000313" key="1">
    <source>
        <dbReference type="EMBL" id="HIQ72466.1"/>
    </source>
</evidence>
<evidence type="ECO:0000313" key="2">
    <source>
        <dbReference type="Proteomes" id="UP000886887"/>
    </source>
</evidence>
<proteinExistence type="predicted"/>
<name>A0A9D0ZC37_9FIRM</name>
<organism evidence="1 2">
    <name type="scientific">Candidatus Onthenecus intestinigallinarum</name>
    <dbReference type="NCBI Taxonomy" id="2840875"/>
    <lineage>
        <taxon>Bacteria</taxon>
        <taxon>Bacillati</taxon>
        <taxon>Bacillota</taxon>
        <taxon>Clostridia</taxon>
        <taxon>Eubacteriales</taxon>
        <taxon>Candidatus Onthenecus</taxon>
    </lineage>
</organism>
<protein>
    <recommendedName>
        <fullName evidence="3">SprT-like domain-containing protein</fullName>
    </recommendedName>
</protein>
<comment type="caution">
    <text evidence="1">The sequence shown here is derived from an EMBL/GenBank/DDBJ whole genome shotgun (WGS) entry which is preliminary data.</text>
</comment>
<reference evidence="1" key="1">
    <citation type="submission" date="2020-10" db="EMBL/GenBank/DDBJ databases">
        <authorList>
            <person name="Gilroy R."/>
        </authorList>
    </citation>
    <scope>NUCLEOTIDE SEQUENCE</scope>
    <source>
        <strain evidence="1">ChiSxjej2B14-6234</strain>
    </source>
</reference>
<sequence length="242" mass="26731">MIPFPCPLEPPETARLRAEVRRRLLCAWPALACSPICKLEPAALDAMLRHYDALFFDGLFARRLPQLCVVGTARMTRCAGKFCARIAADGATDVQIRMSTDFLFRLRKGPFFVNGVEALDALEAFQLVFEHELCHAAEWALYGTCSAHQSTFRALSHGLFQHRTCTHALPTRAQEAAALGVGVGARVSFPFEARTLCGVVSRVGKTASVMVPSAAGAWHDKRGRRYDKYTVPLSLLTPRRRG</sequence>
<reference evidence="1" key="2">
    <citation type="journal article" date="2021" name="PeerJ">
        <title>Extensive microbial diversity within the chicken gut microbiome revealed by metagenomics and culture.</title>
        <authorList>
            <person name="Gilroy R."/>
            <person name="Ravi A."/>
            <person name="Getino M."/>
            <person name="Pursley I."/>
            <person name="Horton D.L."/>
            <person name="Alikhan N.F."/>
            <person name="Baker D."/>
            <person name="Gharbi K."/>
            <person name="Hall N."/>
            <person name="Watson M."/>
            <person name="Adriaenssens E.M."/>
            <person name="Foster-Nyarko E."/>
            <person name="Jarju S."/>
            <person name="Secka A."/>
            <person name="Antonio M."/>
            <person name="Oren A."/>
            <person name="Chaudhuri R.R."/>
            <person name="La Ragione R."/>
            <person name="Hildebrand F."/>
            <person name="Pallen M.J."/>
        </authorList>
    </citation>
    <scope>NUCLEOTIDE SEQUENCE</scope>
    <source>
        <strain evidence="1">ChiSxjej2B14-6234</strain>
    </source>
</reference>
<accession>A0A9D0ZC37</accession>
<evidence type="ECO:0008006" key="3">
    <source>
        <dbReference type="Google" id="ProtNLM"/>
    </source>
</evidence>
<dbReference type="EMBL" id="DVFJ01000036">
    <property type="protein sequence ID" value="HIQ72466.1"/>
    <property type="molecule type" value="Genomic_DNA"/>
</dbReference>
<gene>
    <name evidence="1" type="ORF">IAB73_09710</name>
</gene>